<feature type="transmembrane region" description="Helical" evidence="1">
    <location>
        <begin position="110"/>
        <end position="134"/>
    </location>
</feature>
<evidence type="ECO:0000313" key="3">
    <source>
        <dbReference type="Proteomes" id="UP000267246"/>
    </source>
</evidence>
<keyword evidence="1" id="KW-1133">Transmembrane helix</keyword>
<organism evidence="2 3">
    <name type="scientific">Metamycoplasma subdolum</name>
    <dbReference type="NCBI Taxonomy" id="92407"/>
    <lineage>
        <taxon>Bacteria</taxon>
        <taxon>Bacillati</taxon>
        <taxon>Mycoplasmatota</taxon>
        <taxon>Mycoplasmoidales</taxon>
        <taxon>Metamycoplasmataceae</taxon>
        <taxon>Metamycoplasma</taxon>
    </lineage>
</organism>
<gene>
    <name evidence="2" type="ORF">JN00_0024</name>
</gene>
<feature type="transmembrane region" description="Helical" evidence="1">
    <location>
        <begin position="68"/>
        <end position="90"/>
    </location>
</feature>
<feature type="transmembrane region" description="Helical" evidence="1">
    <location>
        <begin position="41"/>
        <end position="61"/>
    </location>
</feature>
<evidence type="ECO:0000256" key="1">
    <source>
        <dbReference type="SAM" id="Phobius"/>
    </source>
</evidence>
<feature type="transmembrane region" description="Helical" evidence="1">
    <location>
        <begin position="7"/>
        <end position="29"/>
    </location>
</feature>
<proteinExistence type="predicted"/>
<accession>A0A3M0A2C2</accession>
<sequence>MTESKGRYVGILVTTILFILMVAGAIVFQNLDPENEMYQNISIGFAAASLVVEIAMLILGWNAKGLGLITKIFTALGAAFLISFTVTLVLSKTLEEGNEHLLRSKEALKWIYISYGISHLVLVVWYFFGSITAIRLAKTDSRSKEINQSN</sequence>
<keyword evidence="1" id="KW-0812">Transmembrane</keyword>
<dbReference type="RefSeq" id="WP_121940525.1">
    <property type="nucleotide sequence ID" value="NZ_CP137846.1"/>
</dbReference>
<dbReference type="Proteomes" id="UP000267246">
    <property type="component" value="Unassembled WGS sequence"/>
</dbReference>
<dbReference type="EMBL" id="REFI01000005">
    <property type="protein sequence ID" value="RMA78980.1"/>
    <property type="molecule type" value="Genomic_DNA"/>
</dbReference>
<comment type="caution">
    <text evidence="2">The sequence shown here is derived from an EMBL/GenBank/DDBJ whole genome shotgun (WGS) entry which is preliminary data.</text>
</comment>
<keyword evidence="3" id="KW-1185">Reference proteome</keyword>
<protein>
    <submittedName>
        <fullName evidence="2">Uncharacterized protein</fullName>
    </submittedName>
</protein>
<evidence type="ECO:0000313" key="2">
    <source>
        <dbReference type="EMBL" id="RMA78980.1"/>
    </source>
</evidence>
<keyword evidence="1" id="KW-0472">Membrane</keyword>
<reference evidence="2 3" key="1">
    <citation type="submission" date="2018-10" db="EMBL/GenBank/DDBJ databases">
        <title>Genomic Encyclopedia of Archaeal and Bacterial Type Strains, Phase II (KMG-II): from individual species to whole genera.</title>
        <authorList>
            <person name="Goeker M."/>
        </authorList>
    </citation>
    <scope>NUCLEOTIDE SEQUENCE [LARGE SCALE GENOMIC DNA]</scope>
    <source>
        <strain evidence="2 3">ATCC 29870</strain>
    </source>
</reference>
<dbReference type="AlphaFoldDB" id="A0A3M0A2C2"/>
<name>A0A3M0A2C2_9BACT</name>